<evidence type="ECO:0000259" key="2">
    <source>
        <dbReference type="Pfam" id="PF11942"/>
    </source>
</evidence>
<protein>
    <recommendedName>
        <fullName evidence="2">Spt5 transcription elongation factor N-terminal domain-containing protein</fullName>
    </recommendedName>
</protein>
<feature type="non-terminal residue" evidence="3">
    <location>
        <position position="223"/>
    </location>
</feature>
<comment type="caution">
    <text evidence="3">The sequence shown here is derived from an EMBL/GenBank/DDBJ whole genome shotgun (WGS) entry which is preliminary data.</text>
</comment>
<feature type="region of interest" description="Disordered" evidence="1">
    <location>
        <begin position="1"/>
        <end position="118"/>
    </location>
</feature>
<feature type="compositionally biased region" description="Acidic residues" evidence="1">
    <location>
        <begin position="94"/>
        <end position="118"/>
    </location>
</feature>
<organism evidence="3 4">
    <name type="scientific">Tilletia laevis</name>
    <dbReference type="NCBI Taxonomy" id="157183"/>
    <lineage>
        <taxon>Eukaryota</taxon>
        <taxon>Fungi</taxon>
        <taxon>Dikarya</taxon>
        <taxon>Basidiomycota</taxon>
        <taxon>Ustilaginomycotina</taxon>
        <taxon>Exobasidiomycetes</taxon>
        <taxon>Tilletiales</taxon>
        <taxon>Tilletiaceae</taxon>
        <taxon>Tilletia</taxon>
    </lineage>
</organism>
<dbReference type="AlphaFoldDB" id="A0A9N8QEF1"/>
<dbReference type="PANTHER" id="PTHR11125">
    <property type="entry name" value="SUPPRESSOR OF TY 5"/>
    <property type="match status" value="1"/>
</dbReference>
<reference evidence="3 4" key="1">
    <citation type="submission" date="2020-10" db="EMBL/GenBank/DDBJ databases">
        <authorList>
            <person name="Sedaghatjoo S."/>
        </authorList>
    </citation>
    <scope>NUCLEOTIDE SEQUENCE [LARGE SCALE GENOMIC DNA]</scope>
    <source>
        <strain evidence="3 4">LLFL</strain>
    </source>
</reference>
<dbReference type="Proteomes" id="UP000836404">
    <property type="component" value="Unassembled WGS sequence"/>
</dbReference>
<keyword evidence="4" id="KW-1185">Reference proteome</keyword>
<sequence length="223" mass="25711">MLALTWQGKNSVVMKSMPVPHLVDPTDAQPKKRRAVEDDDNDDEEELDPDEEERRIADLSDNEDEIDDEIDDEDDDVGGRRKKQKRARNKYLDIEAEVDDSDEEIEDEEEGFDPDDGFIDEEDIYDTAASCIRAAADNANLDRMRRQTENQTAEEWAHNAEEMARNFRKKYRRIAGRKDIGTSDDVPRHALMPDLEDPSLWAVSVKIGRERQIVMTIMRKACA</sequence>
<evidence type="ECO:0000256" key="1">
    <source>
        <dbReference type="SAM" id="MobiDB-lite"/>
    </source>
</evidence>
<dbReference type="GO" id="GO:0003729">
    <property type="term" value="F:mRNA binding"/>
    <property type="evidence" value="ECO:0007669"/>
    <property type="project" value="TreeGrafter"/>
</dbReference>
<dbReference type="Pfam" id="PF11942">
    <property type="entry name" value="Spt5_N"/>
    <property type="match status" value="1"/>
</dbReference>
<feature type="compositionally biased region" description="Basic residues" evidence="1">
    <location>
        <begin position="80"/>
        <end position="89"/>
    </location>
</feature>
<feature type="domain" description="Spt5 transcription elongation factor N-terminal" evidence="2">
    <location>
        <begin position="91"/>
        <end position="193"/>
    </location>
</feature>
<dbReference type="EMBL" id="CAJHJF010003360">
    <property type="protein sequence ID" value="CAD6934708.1"/>
    <property type="molecule type" value="Genomic_DNA"/>
</dbReference>
<dbReference type="Gene3D" id="3.30.70.940">
    <property type="entry name" value="NusG, N-terminal domain"/>
    <property type="match status" value="1"/>
</dbReference>
<dbReference type="InterPro" id="IPR036735">
    <property type="entry name" value="NGN_dom_sf"/>
</dbReference>
<dbReference type="GO" id="GO:0006357">
    <property type="term" value="P:regulation of transcription by RNA polymerase II"/>
    <property type="evidence" value="ECO:0007669"/>
    <property type="project" value="InterPro"/>
</dbReference>
<dbReference type="GO" id="GO:0032784">
    <property type="term" value="P:regulation of DNA-templated transcription elongation"/>
    <property type="evidence" value="ECO:0007669"/>
    <property type="project" value="InterPro"/>
</dbReference>
<dbReference type="GO" id="GO:0006368">
    <property type="term" value="P:transcription elongation by RNA polymerase II"/>
    <property type="evidence" value="ECO:0007669"/>
    <property type="project" value="TreeGrafter"/>
</dbReference>
<feature type="compositionally biased region" description="Acidic residues" evidence="1">
    <location>
        <begin position="37"/>
        <end position="51"/>
    </location>
</feature>
<evidence type="ECO:0000313" key="3">
    <source>
        <dbReference type="EMBL" id="CAD6934708.1"/>
    </source>
</evidence>
<evidence type="ECO:0000313" key="4">
    <source>
        <dbReference type="Proteomes" id="UP000836404"/>
    </source>
</evidence>
<dbReference type="InterPro" id="IPR039659">
    <property type="entry name" value="SPT5"/>
</dbReference>
<dbReference type="InterPro" id="IPR022581">
    <property type="entry name" value="Spt5_N"/>
</dbReference>
<name>A0A9N8QEF1_9BASI</name>
<gene>
    <name evidence="3" type="ORF">JKILLFL_G5631</name>
</gene>
<dbReference type="GO" id="GO:0032044">
    <property type="term" value="C:DSIF complex"/>
    <property type="evidence" value="ECO:0007669"/>
    <property type="project" value="TreeGrafter"/>
</dbReference>
<proteinExistence type="predicted"/>
<feature type="compositionally biased region" description="Acidic residues" evidence="1">
    <location>
        <begin position="60"/>
        <end position="76"/>
    </location>
</feature>
<accession>A0A9N8QEF1</accession>
<dbReference type="PANTHER" id="PTHR11125:SF7">
    <property type="entry name" value="TRANSCRIPTION ELONGATION FACTOR SPT5"/>
    <property type="match status" value="1"/>
</dbReference>